<keyword evidence="8" id="KW-1185">Reference proteome</keyword>
<reference evidence="7 8" key="1">
    <citation type="submission" date="2024-04" db="EMBL/GenBank/DDBJ databases">
        <authorList>
            <person name="Waldvogel A.-M."/>
            <person name="Schoenle A."/>
        </authorList>
    </citation>
    <scope>NUCLEOTIDE SEQUENCE [LARGE SCALE GENOMIC DNA]</scope>
</reference>
<accession>A0AAV2MID0</accession>
<proteinExistence type="predicted"/>
<organism evidence="7 8">
    <name type="scientific">Knipowitschia caucasica</name>
    <name type="common">Caucasian dwarf goby</name>
    <name type="synonym">Pomatoschistus caucasicus</name>
    <dbReference type="NCBI Taxonomy" id="637954"/>
    <lineage>
        <taxon>Eukaryota</taxon>
        <taxon>Metazoa</taxon>
        <taxon>Chordata</taxon>
        <taxon>Craniata</taxon>
        <taxon>Vertebrata</taxon>
        <taxon>Euteleostomi</taxon>
        <taxon>Actinopterygii</taxon>
        <taxon>Neopterygii</taxon>
        <taxon>Teleostei</taxon>
        <taxon>Neoteleostei</taxon>
        <taxon>Acanthomorphata</taxon>
        <taxon>Gobiaria</taxon>
        <taxon>Gobiiformes</taxon>
        <taxon>Gobioidei</taxon>
        <taxon>Gobiidae</taxon>
        <taxon>Gobiinae</taxon>
        <taxon>Knipowitschia</taxon>
    </lineage>
</organism>
<feature type="transmembrane region" description="Helical" evidence="6">
    <location>
        <begin position="20"/>
        <end position="41"/>
    </location>
</feature>
<dbReference type="InterPro" id="IPR036259">
    <property type="entry name" value="MFS_trans_sf"/>
</dbReference>
<dbReference type="EMBL" id="OZ035830">
    <property type="protein sequence ID" value="CAL1613075.1"/>
    <property type="molecule type" value="Genomic_DNA"/>
</dbReference>
<evidence type="ECO:0000256" key="6">
    <source>
        <dbReference type="SAM" id="Phobius"/>
    </source>
</evidence>
<evidence type="ECO:0000313" key="7">
    <source>
        <dbReference type="EMBL" id="CAL1613075.1"/>
    </source>
</evidence>
<dbReference type="Gene3D" id="1.20.1250.20">
    <property type="entry name" value="MFS general substrate transporter like domains"/>
    <property type="match status" value="1"/>
</dbReference>
<dbReference type="InterPro" id="IPR049680">
    <property type="entry name" value="FLVCR1-2_SLC49-like"/>
</dbReference>
<dbReference type="AlphaFoldDB" id="A0AAV2MID0"/>
<keyword evidence="2 6" id="KW-0812">Transmembrane</keyword>
<dbReference type="Proteomes" id="UP001497482">
    <property type="component" value="Chromosome 8"/>
</dbReference>
<feature type="transmembrane region" description="Helical" evidence="6">
    <location>
        <begin position="92"/>
        <end position="109"/>
    </location>
</feature>
<dbReference type="InterPro" id="IPR011701">
    <property type="entry name" value="MFS"/>
</dbReference>
<keyword evidence="3 6" id="KW-1133">Transmembrane helix</keyword>
<dbReference type="GO" id="GO:0022857">
    <property type="term" value="F:transmembrane transporter activity"/>
    <property type="evidence" value="ECO:0007669"/>
    <property type="project" value="InterPro"/>
</dbReference>
<dbReference type="PANTHER" id="PTHR10924">
    <property type="entry name" value="MAJOR FACILITATOR SUPERFAMILY PROTEIN-RELATED"/>
    <property type="match status" value="1"/>
</dbReference>
<feature type="transmembrane region" description="Helical" evidence="6">
    <location>
        <begin position="53"/>
        <end position="72"/>
    </location>
</feature>
<dbReference type="GO" id="GO:0016020">
    <property type="term" value="C:membrane"/>
    <property type="evidence" value="ECO:0007669"/>
    <property type="project" value="UniProtKB-SubCell"/>
</dbReference>
<dbReference type="SUPFAM" id="SSF103473">
    <property type="entry name" value="MFS general substrate transporter"/>
    <property type="match status" value="1"/>
</dbReference>
<evidence type="ECO:0000256" key="4">
    <source>
        <dbReference type="ARBA" id="ARBA00023136"/>
    </source>
</evidence>
<dbReference type="PANTHER" id="PTHR10924:SF6">
    <property type="entry name" value="SOLUTE CARRIER FAMILY 49 MEMBER A3"/>
    <property type="match status" value="1"/>
</dbReference>
<evidence type="ECO:0000256" key="5">
    <source>
        <dbReference type="SAM" id="MobiDB-lite"/>
    </source>
</evidence>
<evidence type="ECO:0000256" key="3">
    <source>
        <dbReference type="ARBA" id="ARBA00022989"/>
    </source>
</evidence>
<dbReference type="Pfam" id="PF07690">
    <property type="entry name" value="MFS_1"/>
    <property type="match status" value="1"/>
</dbReference>
<comment type="subcellular location">
    <subcellularLocation>
        <location evidence="1">Membrane</location>
        <topology evidence="1">Multi-pass membrane protein</topology>
    </subcellularLocation>
</comment>
<feature type="region of interest" description="Disordered" evidence="5">
    <location>
        <begin position="272"/>
        <end position="300"/>
    </location>
</feature>
<name>A0AAV2MID0_KNICA</name>
<evidence type="ECO:0000256" key="1">
    <source>
        <dbReference type="ARBA" id="ARBA00004141"/>
    </source>
</evidence>
<feature type="transmembrane region" description="Helical" evidence="6">
    <location>
        <begin position="172"/>
        <end position="194"/>
    </location>
</feature>
<evidence type="ECO:0000256" key="2">
    <source>
        <dbReference type="ARBA" id="ARBA00022692"/>
    </source>
</evidence>
<evidence type="ECO:0000313" key="8">
    <source>
        <dbReference type="Proteomes" id="UP001497482"/>
    </source>
</evidence>
<keyword evidence="4 6" id="KW-0472">Membrane</keyword>
<protein>
    <submittedName>
        <fullName evidence="7">Uncharacterized protein</fullName>
    </submittedName>
</protein>
<gene>
    <name evidence="7" type="ORF">KC01_LOCUS39341</name>
</gene>
<feature type="transmembrane region" description="Helical" evidence="6">
    <location>
        <begin position="121"/>
        <end position="140"/>
    </location>
</feature>
<sequence>MVVYVPISPGATWMLDTLGLRLTLILGSWLNMTGAVVRFVGAALPGYQSSIRYPLVLLGQTLSGLAQPLIIFTPTKLAALWFPEHQRATANMLASMSNPLGLLLANIVSPLLQDYGSVPTIALAYTVPACLSCLLATVGVRSSAPPTPPSPSAQFTPEPFFDGLKLLMQNRAYLVLMLCLGAGIASFTCFSSLLDQILCVQGYSYWRKNQEAFGGFEEGKNSRFTRTLPNVTATHQWNLRVRRCLTYKQNRAMRFFKRAVFIQSSNPKYIKGKQTAKPTLEADQDRKPTHWPSGSVNSSRILSTSHAGMTWLPVVPSTS</sequence>